<sequence length="498" mass="55969">MLTDPVLDPALTTDTYSPFLLKNIFEGLTWIDSEGVTQPAMDSSWQVSEDSLVYTFTLREGAEWSNGDPVTAHDFEFAWKRVLNPETLAYEADELFILAGAEAYYLGEGSAEEVGVKALDDNQLEVTLKLPVPYFLELTSRLGKLLPVHQASVEANSAWAQEGGDSFVSNGPFTVSEINHNSHYVLAHNEHYWDQENVALETVTIYIVESEATANTMFQAHELDFIGIPFNSVSLDAIDLYREQDLFNVVDFAAIYNYKMNTTDETLSNVNIRMALALAVDRQTLIDNVTKGEETPALGFVPPMMKGFEEDRGYFKDADFESAREYLAKGMEDLGLTDPSQVSVTLSTNTSESHSAIAQFIQHGWVENLGISVEVANTEWQVHLDQLSTLNYQLGRMGDTGEYNDAYTFLTKFEEVDNADNRTAWHNDTYTDLLTKSRTENDSAKRVALLQEAEALLMESVPFVPVYYYSNSYAFHDNVKNMAPNSFIEVNLKEVEMK</sequence>
<evidence type="ECO:0000256" key="5">
    <source>
        <dbReference type="ARBA" id="ARBA00022856"/>
    </source>
</evidence>
<dbReference type="FunFam" id="3.90.76.10:FF:000001">
    <property type="entry name" value="Oligopeptide ABC transporter substrate-binding protein"/>
    <property type="match status" value="1"/>
</dbReference>
<dbReference type="GO" id="GO:0043190">
    <property type="term" value="C:ATP-binding cassette (ABC) transporter complex"/>
    <property type="evidence" value="ECO:0007669"/>
    <property type="project" value="InterPro"/>
</dbReference>
<evidence type="ECO:0000256" key="3">
    <source>
        <dbReference type="ARBA" id="ARBA00022448"/>
    </source>
</evidence>
<dbReference type="CDD" id="cd08504">
    <property type="entry name" value="PBP2_OppA"/>
    <property type="match status" value="1"/>
</dbReference>
<comment type="caution">
    <text evidence="7">The sequence shown here is derived from an EMBL/GenBank/DDBJ whole genome shotgun (WGS) entry which is preliminary data.</text>
</comment>
<evidence type="ECO:0000313" key="7">
    <source>
        <dbReference type="EMBL" id="MRJ46317.1"/>
    </source>
</evidence>
<dbReference type="PANTHER" id="PTHR30290">
    <property type="entry name" value="PERIPLASMIC BINDING COMPONENT OF ABC TRANSPORTER"/>
    <property type="match status" value="1"/>
</dbReference>
<reference evidence="7 8" key="1">
    <citation type="submission" date="2019-11" db="EMBL/GenBank/DDBJ databases">
        <title>Characterisation of Fundicoccus ignavus gen. nov. sp. nov., a novel genus of the family Aerococcaceae from bulk tank milk.</title>
        <authorList>
            <person name="Siebert A."/>
            <person name="Huptas C."/>
            <person name="Wenning M."/>
            <person name="Scherer S."/>
            <person name="Doll E.V."/>
        </authorList>
    </citation>
    <scope>NUCLEOTIDE SEQUENCE [LARGE SCALE GENOMIC DNA]</scope>
    <source>
        <strain evidence="7 8">DSM 109652</strain>
    </source>
</reference>
<dbReference type="RefSeq" id="WP_153831409.1">
    <property type="nucleotide sequence ID" value="NZ_WJQT01000001.1"/>
</dbReference>
<dbReference type="PANTHER" id="PTHR30290:SF79">
    <property type="entry name" value="DIPEPTIDE-BINDING PROTEIN DPPE"/>
    <property type="match status" value="1"/>
</dbReference>
<dbReference type="Gene3D" id="3.10.105.10">
    <property type="entry name" value="Dipeptide-binding Protein, Domain 3"/>
    <property type="match status" value="1"/>
</dbReference>
<dbReference type="InterPro" id="IPR039424">
    <property type="entry name" value="SBP_5"/>
</dbReference>
<organism evidence="7 8">
    <name type="scientific">Fundicoccus ignavus</name>
    <dbReference type="NCBI Taxonomy" id="2664442"/>
    <lineage>
        <taxon>Bacteria</taxon>
        <taxon>Bacillati</taxon>
        <taxon>Bacillota</taxon>
        <taxon>Bacilli</taxon>
        <taxon>Lactobacillales</taxon>
        <taxon>Aerococcaceae</taxon>
        <taxon>Fundicoccus</taxon>
    </lineage>
</organism>
<dbReference type="GO" id="GO:0015833">
    <property type="term" value="P:peptide transport"/>
    <property type="evidence" value="ECO:0007669"/>
    <property type="project" value="UniProtKB-KW"/>
</dbReference>
<dbReference type="SUPFAM" id="SSF53850">
    <property type="entry name" value="Periplasmic binding protein-like II"/>
    <property type="match status" value="1"/>
</dbReference>
<evidence type="ECO:0000256" key="4">
    <source>
        <dbReference type="ARBA" id="ARBA00022729"/>
    </source>
</evidence>
<dbReference type="EMBL" id="WJQT01000001">
    <property type="protein sequence ID" value="MRJ46317.1"/>
    <property type="molecule type" value="Genomic_DNA"/>
</dbReference>
<keyword evidence="5" id="KW-0571">Peptide transport</keyword>
<evidence type="ECO:0000313" key="8">
    <source>
        <dbReference type="Proteomes" id="UP000440066"/>
    </source>
</evidence>
<proteinExistence type="inferred from homology"/>
<dbReference type="GO" id="GO:1904680">
    <property type="term" value="F:peptide transmembrane transporter activity"/>
    <property type="evidence" value="ECO:0007669"/>
    <property type="project" value="TreeGrafter"/>
</dbReference>
<dbReference type="Gene3D" id="3.40.190.10">
    <property type="entry name" value="Periplasmic binding protein-like II"/>
    <property type="match status" value="1"/>
</dbReference>
<keyword evidence="5" id="KW-0653">Protein transport</keyword>
<comment type="subcellular location">
    <subcellularLocation>
        <location evidence="1">Cell envelope</location>
    </subcellularLocation>
</comment>
<dbReference type="PIRSF" id="PIRSF002741">
    <property type="entry name" value="MppA"/>
    <property type="match status" value="1"/>
</dbReference>
<evidence type="ECO:0000256" key="1">
    <source>
        <dbReference type="ARBA" id="ARBA00004196"/>
    </source>
</evidence>
<name>A0A844C751_9LACT</name>
<dbReference type="GO" id="GO:0042597">
    <property type="term" value="C:periplasmic space"/>
    <property type="evidence" value="ECO:0007669"/>
    <property type="project" value="UniProtKB-ARBA"/>
</dbReference>
<evidence type="ECO:0000259" key="6">
    <source>
        <dbReference type="Pfam" id="PF00496"/>
    </source>
</evidence>
<evidence type="ECO:0000256" key="2">
    <source>
        <dbReference type="ARBA" id="ARBA00005695"/>
    </source>
</evidence>
<dbReference type="GO" id="GO:0030313">
    <property type="term" value="C:cell envelope"/>
    <property type="evidence" value="ECO:0007669"/>
    <property type="project" value="UniProtKB-SubCell"/>
</dbReference>
<dbReference type="AlphaFoldDB" id="A0A844C751"/>
<protein>
    <submittedName>
        <fullName evidence="7">Peptide ABC transporter substrate-binding protein</fullName>
    </submittedName>
</protein>
<comment type="similarity">
    <text evidence="2">Belongs to the bacterial solute-binding protein 5 family.</text>
</comment>
<dbReference type="InterPro" id="IPR030678">
    <property type="entry name" value="Peptide/Ni-bd"/>
</dbReference>
<feature type="domain" description="Solute-binding protein family 5" evidence="6">
    <location>
        <begin position="38"/>
        <end position="415"/>
    </location>
</feature>
<dbReference type="InterPro" id="IPR000914">
    <property type="entry name" value="SBP_5_dom"/>
</dbReference>
<keyword evidence="4" id="KW-0732">Signal</keyword>
<dbReference type="Proteomes" id="UP000440066">
    <property type="component" value="Unassembled WGS sequence"/>
</dbReference>
<gene>
    <name evidence="7" type="ORF">GF867_01865</name>
</gene>
<keyword evidence="3" id="KW-0813">Transport</keyword>
<dbReference type="Gene3D" id="3.90.76.10">
    <property type="entry name" value="Dipeptide-binding Protein, Domain 1"/>
    <property type="match status" value="1"/>
</dbReference>
<accession>A0A844C751</accession>
<dbReference type="Pfam" id="PF00496">
    <property type="entry name" value="SBP_bac_5"/>
    <property type="match status" value="1"/>
</dbReference>